<dbReference type="Proteomes" id="UP000800200">
    <property type="component" value="Unassembled WGS sequence"/>
</dbReference>
<dbReference type="AlphaFoldDB" id="A0A6A6ERF9"/>
<keyword evidence="2" id="KW-1185">Reference proteome</keyword>
<protein>
    <submittedName>
        <fullName evidence="1">Uncharacterized protein</fullName>
    </submittedName>
</protein>
<sequence length="88" mass="9845">MSDNICASIAYCLDTSKSGFGEKAVGGYTLLKPLYVLATASFRTTTRNSWIIEQCEKISEHHGIPQAKQMAQTLRVHLQNHPQEDDLH</sequence>
<gene>
    <name evidence="1" type="ORF">K469DRAFT_316130</name>
</gene>
<organism evidence="1 2">
    <name type="scientific">Zopfia rhizophila CBS 207.26</name>
    <dbReference type="NCBI Taxonomy" id="1314779"/>
    <lineage>
        <taxon>Eukaryota</taxon>
        <taxon>Fungi</taxon>
        <taxon>Dikarya</taxon>
        <taxon>Ascomycota</taxon>
        <taxon>Pezizomycotina</taxon>
        <taxon>Dothideomycetes</taxon>
        <taxon>Dothideomycetes incertae sedis</taxon>
        <taxon>Zopfiaceae</taxon>
        <taxon>Zopfia</taxon>
    </lineage>
</organism>
<dbReference type="EMBL" id="ML994615">
    <property type="protein sequence ID" value="KAF2192650.1"/>
    <property type="molecule type" value="Genomic_DNA"/>
</dbReference>
<name>A0A6A6ERF9_9PEZI</name>
<evidence type="ECO:0000313" key="2">
    <source>
        <dbReference type="Proteomes" id="UP000800200"/>
    </source>
</evidence>
<dbReference type="OrthoDB" id="5429770at2759"/>
<accession>A0A6A6ERF9</accession>
<evidence type="ECO:0000313" key="1">
    <source>
        <dbReference type="EMBL" id="KAF2192650.1"/>
    </source>
</evidence>
<reference evidence="1" key="1">
    <citation type="journal article" date="2020" name="Stud. Mycol.">
        <title>101 Dothideomycetes genomes: a test case for predicting lifestyles and emergence of pathogens.</title>
        <authorList>
            <person name="Haridas S."/>
            <person name="Albert R."/>
            <person name="Binder M."/>
            <person name="Bloem J."/>
            <person name="Labutti K."/>
            <person name="Salamov A."/>
            <person name="Andreopoulos B."/>
            <person name="Baker S."/>
            <person name="Barry K."/>
            <person name="Bills G."/>
            <person name="Bluhm B."/>
            <person name="Cannon C."/>
            <person name="Castanera R."/>
            <person name="Culley D."/>
            <person name="Daum C."/>
            <person name="Ezra D."/>
            <person name="Gonzalez J."/>
            <person name="Henrissat B."/>
            <person name="Kuo A."/>
            <person name="Liang C."/>
            <person name="Lipzen A."/>
            <person name="Lutzoni F."/>
            <person name="Magnuson J."/>
            <person name="Mondo S."/>
            <person name="Nolan M."/>
            <person name="Ohm R."/>
            <person name="Pangilinan J."/>
            <person name="Park H.-J."/>
            <person name="Ramirez L."/>
            <person name="Alfaro M."/>
            <person name="Sun H."/>
            <person name="Tritt A."/>
            <person name="Yoshinaga Y."/>
            <person name="Zwiers L.-H."/>
            <person name="Turgeon B."/>
            <person name="Goodwin S."/>
            <person name="Spatafora J."/>
            <person name="Crous P."/>
            <person name="Grigoriev I."/>
        </authorList>
    </citation>
    <scope>NUCLEOTIDE SEQUENCE</scope>
    <source>
        <strain evidence="1">CBS 207.26</strain>
    </source>
</reference>
<proteinExistence type="predicted"/>